<keyword evidence="2" id="KW-1185">Reference proteome</keyword>
<gene>
    <name evidence="1" type="ORF">J2Z34_000800</name>
</gene>
<dbReference type="EMBL" id="JAGGKC010000004">
    <property type="protein sequence ID" value="MBP1918328.1"/>
    <property type="molecule type" value="Genomic_DNA"/>
</dbReference>
<dbReference type="Proteomes" id="UP001519271">
    <property type="component" value="Unassembled WGS sequence"/>
</dbReference>
<name>A0ABS4G1A5_9CLOT</name>
<comment type="caution">
    <text evidence="1">The sequence shown here is derived from an EMBL/GenBank/DDBJ whole genome shotgun (WGS) entry which is preliminary data.</text>
</comment>
<proteinExistence type="predicted"/>
<dbReference type="RefSeq" id="WP_209458564.1">
    <property type="nucleotide sequence ID" value="NZ_JAGGKC010000004.1"/>
</dbReference>
<evidence type="ECO:0000313" key="1">
    <source>
        <dbReference type="EMBL" id="MBP1918328.1"/>
    </source>
</evidence>
<reference evidence="1 2" key="1">
    <citation type="submission" date="2021-03" db="EMBL/GenBank/DDBJ databases">
        <title>Genomic Encyclopedia of Type Strains, Phase IV (KMG-IV): sequencing the most valuable type-strain genomes for metagenomic binning, comparative biology and taxonomic classification.</title>
        <authorList>
            <person name="Goeker M."/>
        </authorList>
    </citation>
    <scope>NUCLEOTIDE SEQUENCE [LARGE SCALE GENOMIC DNA]</scope>
    <source>
        <strain evidence="1 2">DSM 6139</strain>
    </source>
</reference>
<protein>
    <submittedName>
        <fullName evidence="1">Uncharacterized protein</fullName>
    </submittedName>
</protein>
<accession>A0ABS4G1A5</accession>
<evidence type="ECO:0000313" key="2">
    <source>
        <dbReference type="Proteomes" id="UP001519271"/>
    </source>
</evidence>
<sequence>MGSNKVKHLKNNTCRVIKIDKEALFEFICEKMIDNQEEFFDIIDGTVVTSHHMFDPVSGEYICLINDDRNKLPDIFDIEKLLLKIPQTTDSLYSPNRYKEITYEEIVNLIGK</sequence>
<organism evidence="1 2">
    <name type="scientific">Youngiibacter multivorans</name>
    <dbReference type="NCBI Taxonomy" id="937251"/>
    <lineage>
        <taxon>Bacteria</taxon>
        <taxon>Bacillati</taxon>
        <taxon>Bacillota</taxon>
        <taxon>Clostridia</taxon>
        <taxon>Eubacteriales</taxon>
        <taxon>Clostridiaceae</taxon>
        <taxon>Youngiibacter</taxon>
    </lineage>
</organism>